<proteinExistence type="predicted"/>
<evidence type="ECO:0000313" key="1">
    <source>
        <dbReference type="EMBL" id="KAF9654170.1"/>
    </source>
</evidence>
<accession>A0ACB6ZWH4</accession>
<comment type="caution">
    <text evidence="1">The sequence shown here is derived from an EMBL/GenBank/DDBJ whole genome shotgun (WGS) entry which is preliminary data.</text>
</comment>
<protein>
    <submittedName>
        <fullName evidence="1">Uncharacterized protein</fullName>
    </submittedName>
</protein>
<reference evidence="1" key="1">
    <citation type="submission" date="2019-10" db="EMBL/GenBank/DDBJ databases">
        <authorList>
            <consortium name="DOE Joint Genome Institute"/>
            <person name="Kuo A."/>
            <person name="Miyauchi S."/>
            <person name="Kiss E."/>
            <person name="Drula E."/>
            <person name="Kohler A."/>
            <person name="Sanchez-Garcia M."/>
            <person name="Andreopoulos B."/>
            <person name="Barry K.W."/>
            <person name="Bonito G."/>
            <person name="Buee M."/>
            <person name="Carver A."/>
            <person name="Chen C."/>
            <person name="Cichocki N."/>
            <person name="Clum A."/>
            <person name="Culley D."/>
            <person name="Crous P.W."/>
            <person name="Fauchery L."/>
            <person name="Girlanda M."/>
            <person name="Hayes R."/>
            <person name="Keri Z."/>
            <person name="Labutti K."/>
            <person name="Lipzen A."/>
            <person name="Lombard V."/>
            <person name="Magnuson J."/>
            <person name="Maillard F."/>
            <person name="Morin E."/>
            <person name="Murat C."/>
            <person name="Nolan M."/>
            <person name="Ohm R."/>
            <person name="Pangilinan J."/>
            <person name="Pereira M."/>
            <person name="Perotto S."/>
            <person name="Peter M."/>
            <person name="Riley R."/>
            <person name="Sitrit Y."/>
            <person name="Stielow B."/>
            <person name="Szollosi G."/>
            <person name="Zifcakova L."/>
            <person name="Stursova M."/>
            <person name="Spatafora J.W."/>
            <person name="Tedersoo L."/>
            <person name="Vaario L.-M."/>
            <person name="Yamada A."/>
            <person name="Yan M."/>
            <person name="Wang P."/>
            <person name="Xu J."/>
            <person name="Bruns T."/>
            <person name="Baldrian P."/>
            <person name="Vilgalys R."/>
            <person name="Henrissat B."/>
            <person name="Grigoriev I.V."/>
            <person name="Hibbett D."/>
            <person name="Nagy L.G."/>
            <person name="Martin F.M."/>
        </authorList>
    </citation>
    <scope>NUCLEOTIDE SEQUENCE</scope>
    <source>
        <strain evidence="1">P2</strain>
    </source>
</reference>
<dbReference type="EMBL" id="MU117961">
    <property type="protein sequence ID" value="KAF9654170.1"/>
    <property type="molecule type" value="Genomic_DNA"/>
</dbReference>
<gene>
    <name evidence="1" type="ORF">BDM02DRAFT_41922</name>
</gene>
<reference evidence="1" key="2">
    <citation type="journal article" date="2020" name="Nat. Commun.">
        <title>Large-scale genome sequencing of mycorrhizal fungi provides insights into the early evolution of symbiotic traits.</title>
        <authorList>
            <person name="Miyauchi S."/>
            <person name="Kiss E."/>
            <person name="Kuo A."/>
            <person name="Drula E."/>
            <person name="Kohler A."/>
            <person name="Sanchez-Garcia M."/>
            <person name="Morin E."/>
            <person name="Andreopoulos B."/>
            <person name="Barry K.W."/>
            <person name="Bonito G."/>
            <person name="Buee M."/>
            <person name="Carver A."/>
            <person name="Chen C."/>
            <person name="Cichocki N."/>
            <person name="Clum A."/>
            <person name="Culley D."/>
            <person name="Crous P.W."/>
            <person name="Fauchery L."/>
            <person name="Girlanda M."/>
            <person name="Hayes R.D."/>
            <person name="Keri Z."/>
            <person name="LaButti K."/>
            <person name="Lipzen A."/>
            <person name="Lombard V."/>
            <person name="Magnuson J."/>
            <person name="Maillard F."/>
            <person name="Murat C."/>
            <person name="Nolan M."/>
            <person name="Ohm R.A."/>
            <person name="Pangilinan J."/>
            <person name="Pereira M.F."/>
            <person name="Perotto S."/>
            <person name="Peter M."/>
            <person name="Pfister S."/>
            <person name="Riley R."/>
            <person name="Sitrit Y."/>
            <person name="Stielow J.B."/>
            <person name="Szollosi G."/>
            <person name="Zifcakova L."/>
            <person name="Stursova M."/>
            <person name="Spatafora J.W."/>
            <person name="Tedersoo L."/>
            <person name="Vaario L.M."/>
            <person name="Yamada A."/>
            <person name="Yan M."/>
            <person name="Wang P."/>
            <person name="Xu J."/>
            <person name="Bruns T."/>
            <person name="Baldrian P."/>
            <person name="Vilgalys R."/>
            <person name="Dunand C."/>
            <person name="Henrissat B."/>
            <person name="Grigoriev I.V."/>
            <person name="Hibbett D."/>
            <person name="Nagy L.G."/>
            <person name="Martin F.M."/>
        </authorList>
    </citation>
    <scope>NUCLEOTIDE SEQUENCE</scope>
    <source>
        <strain evidence="1">P2</strain>
    </source>
</reference>
<organism evidence="1 2">
    <name type="scientific">Thelephora ganbajun</name>
    <name type="common">Ganba fungus</name>
    <dbReference type="NCBI Taxonomy" id="370292"/>
    <lineage>
        <taxon>Eukaryota</taxon>
        <taxon>Fungi</taxon>
        <taxon>Dikarya</taxon>
        <taxon>Basidiomycota</taxon>
        <taxon>Agaricomycotina</taxon>
        <taxon>Agaricomycetes</taxon>
        <taxon>Thelephorales</taxon>
        <taxon>Thelephoraceae</taxon>
        <taxon>Thelephora</taxon>
    </lineage>
</organism>
<evidence type="ECO:0000313" key="2">
    <source>
        <dbReference type="Proteomes" id="UP000886501"/>
    </source>
</evidence>
<dbReference type="Proteomes" id="UP000886501">
    <property type="component" value="Unassembled WGS sequence"/>
</dbReference>
<name>A0ACB6ZWH4_THEGA</name>
<keyword evidence="2" id="KW-1185">Reference proteome</keyword>
<sequence length="381" mass="42662">MTSSPPAPLRSYPVMSWFDTASDAAMRSSSDIDTASVMSFEPFSCASGSSATDMEDHASISSGASIFSMSSSIRAQSLKHEYGRGLNNYSEVYQLPGDDEELDRLDKQHLMFMEVMGRYPPPMEEVLAVPAPGERPVACLDLGCGSGCWLLDVARDFPHCSCVAVDLIPMQVADMPPNCRSEVDDINLGLQHYQEEFNVINARLISSGVRDYAALIDQTSQALRPNGLANFTEFNFYVYGGDKRPMVFDILEFAPPYLPRWMCMVRAAVKQRGGETDAAIHFHRWISEHPSFTNVVYRSFFFPASPWIPSDHPDAAKMNRSGAFMRDDIQTFVRGARPLLLSGGMDEAFLDAFERKVDEELQGARIPYYIHIENVYARRRP</sequence>